<evidence type="ECO:0000256" key="2">
    <source>
        <dbReference type="SAM" id="MobiDB-lite"/>
    </source>
</evidence>
<dbReference type="Proteomes" id="UP001642464">
    <property type="component" value="Unassembled WGS sequence"/>
</dbReference>
<gene>
    <name evidence="3" type="ORF">SCF082_LOCUS6536</name>
</gene>
<feature type="coiled-coil region" evidence="1">
    <location>
        <begin position="686"/>
        <end position="720"/>
    </location>
</feature>
<feature type="coiled-coil region" evidence="1">
    <location>
        <begin position="396"/>
        <end position="497"/>
    </location>
</feature>
<feature type="coiled-coil region" evidence="1">
    <location>
        <begin position="1164"/>
        <end position="1229"/>
    </location>
</feature>
<evidence type="ECO:0000313" key="4">
    <source>
        <dbReference type="Proteomes" id="UP001642464"/>
    </source>
</evidence>
<feature type="coiled-coil region" evidence="1">
    <location>
        <begin position="775"/>
        <end position="1035"/>
    </location>
</feature>
<reference evidence="3 4" key="1">
    <citation type="submission" date="2024-02" db="EMBL/GenBank/DDBJ databases">
        <authorList>
            <person name="Chen Y."/>
            <person name="Shah S."/>
            <person name="Dougan E. K."/>
            <person name="Thang M."/>
            <person name="Chan C."/>
        </authorList>
    </citation>
    <scope>NUCLEOTIDE SEQUENCE [LARGE SCALE GENOMIC DNA]</scope>
</reference>
<comment type="caution">
    <text evidence="3">The sequence shown here is derived from an EMBL/GenBank/DDBJ whole genome shotgun (WGS) entry which is preliminary data.</text>
</comment>
<protein>
    <submittedName>
        <fullName evidence="3">Uncharacterized protein</fullName>
    </submittedName>
</protein>
<evidence type="ECO:0000256" key="1">
    <source>
        <dbReference type="SAM" id="Coils"/>
    </source>
</evidence>
<feature type="coiled-coil region" evidence="1">
    <location>
        <begin position="87"/>
        <end position="174"/>
    </location>
</feature>
<feature type="region of interest" description="Disordered" evidence="2">
    <location>
        <begin position="1"/>
        <end position="53"/>
    </location>
</feature>
<feature type="coiled-coil region" evidence="1">
    <location>
        <begin position="1265"/>
        <end position="1396"/>
    </location>
</feature>
<feature type="compositionally biased region" description="Basic and acidic residues" evidence="2">
    <location>
        <begin position="22"/>
        <end position="42"/>
    </location>
</feature>
<feature type="coiled-coil region" evidence="1">
    <location>
        <begin position="251"/>
        <end position="342"/>
    </location>
</feature>
<name>A0ABP0IGC8_9DINO</name>
<accession>A0ABP0IGC8</accession>
<proteinExistence type="predicted"/>
<keyword evidence="1" id="KW-0175">Coiled coil</keyword>
<keyword evidence="4" id="KW-1185">Reference proteome</keyword>
<evidence type="ECO:0000313" key="3">
    <source>
        <dbReference type="EMBL" id="CAK9000522.1"/>
    </source>
</evidence>
<sequence>APEEAKLSGSGESSDDEVEAVDAWKKEEHDDDERGERLERTRSWHHGKRSTLSERLDDARREFRDMDGRDPGLRRLSRSSLLLDRRKDRLTHKMASLKTKGREQENEMYRLQTRRAKQRLENKVLELESKRKYMADRTELEAKTLENHKLVGKLQRMRRELEEARSEMQASQIKPLQDQLLAAQSANAALQASLNERTEYVSKLEAEASQGASALTAEIFKQGEALENAEVQMRAQRCQLEDGAKAREHDRQNWKAQTQALERQCSLLRDENTNLLLRLDKAQIRTQELEKAEALFPKKRIESLEEELTRLMRVNTEQSAALTESQSQVSGLEKQVAQATERLEECARFAALKEREVEAREQAEEKLHAELVNCSAQIHRTKVKMLGRELHLCRHLQEAQNQVVNLEADLLLARQGEASLQERLQTLESRFRDREEINRDFENQLRELAEESRVYRAKSMARVQALETDLANSHAQVHAAQQESVELELRIKAAAADAAKIKEHHVKASKRLHEALEREWYRANHFRELSKPSKSRDSVAVKPKRVGALLFVGQFAWISLRRRLSWAATSIEQHKHERSLALRNMIVAFALLRFHDARRQSQEQSEEADDDGESFVSFTSAESDQSCKACGIQSDLVRESARRVKDLERMHFVEQERQHRLCLQLQTETTRHHAAVERLEIVHSELQDCRERERTHKKQVAQLEASLSKTQHERQCAAKEAREHQVALAGVRHETKLAQDTIDFLQGQVTELQSDLKGVNTDLAKLVAGVEASKLESLKAVRRREKAERDVAELQRKCEALDSHNELLQVQLNESRRTAANAETQHTNSLARLEQRLETQVKAAEERSEQVAALKAAARGHERERANFELLQSEHERLRQLLGEEQSKVGQLESQKDVLRRQVEDLSDTGRDASTSLSRALRTEQELLEEVSRLTLELESRSRENTALRRNCDEAQNGKERVNRARLAVIEESERMRETLDRAKDTNAQLQARTAELERDVVTQRALTAANGKEAAEARENLAQAQKQVDMLQEACADRSHWQQRARYLDSRIELLQVRLDETLGSLQSKTEQLDRAQGVTRDLRTELKRVSDCLEIEVAKTETLSQRADKLEATERANSRLRQCVACSQASVVRLEAALDIALPFRGRFHAAAIRAILCGIGVVQWRRTAERLEANANALSAVLAEKDNLIHGLERRANDLDDVEKAYHALQQDHTNWEAERASLEEALESAVSLAAESQASLNVRNAEWAAAQQALDADRLRLEEMATDLQQRRQGVQRAEQDVSERAAELEAKLSELRKGESILRKNRLHVEMQKNTLEDHKITNTQLQSLTAQLRIQEQANEVLSKELAELQDRLKHGAVGRDELHQLHEEKETLEDLLDRSQQEMDRLQRLM</sequence>
<feature type="non-terminal residue" evidence="3">
    <location>
        <position position="1"/>
    </location>
</feature>
<organism evidence="3 4">
    <name type="scientific">Durusdinium trenchii</name>
    <dbReference type="NCBI Taxonomy" id="1381693"/>
    <lineage>
        <taxon>Eukaryota</taxon>
        <taxon>Sar</taxon>
        <taxon>Alveolata</taxon>
        <taxon>Dinophyceae</taxon>
        <taxon>Suessiales</taxon>
        <taxon>Symbiodiniaceae</taxon>
        <taxon>Durusdinium</taxon>
    </lineage>
</organism>
<dbReference type="EMBL" id="CAXAMM010003585">
    <property type="protein sequence ID" value="CAK9000522.1"/>
    <property type="molecule type" value="Genomic_DNA"/>
</dbReference>